<keyword evidence="2" id="KW-1185">Reference proteome</keyword>
<sequence length="124" mass="14276">MATADGEIAGHNRIEKSFNNCVVTEHYKTKEGPYGTSLNIYDHTTDKWYQTWVDKTGLRLQLSGGLHGKSMVLTGKTMTKEGAMRQHKISWTPQQNGSVIQHWEMRKAEDENWQMLFKGIYTKL</sequence>
<name>A0ABT3P5J0_9ALTE</name>
<evidence type="ECO:0000313" key="2">
    <source>
        <dbReference type="Proteomes" id="UP001142810"/>
    </source>
</evidence>
<reference evidence="1" key="1">
    <citation type="submission" date="2022-11" db="EMBL/GenBank/DDBJ databases">
        <title>Alteromonas sp. nov., isolated from sea water of the Qingdao.</title>
        <authorList>
            <person name="Wang Q."/>
        </authorList>
    </citation>
    <scope>NUCLEOTIDE SEQUENCE</scope>
    <source>
        <strain evidence="1">ASW11-7</strain>
    </source>
</reference>
<evidence type="ECO:0008006" key="3">
    <source>
        <dbReference type="Google" id="ProtNLM"/>
    </source>
</evidence>
<accession>A0ABT3P5J0</accession>
<evidence type="ECO:0000313" key="1">
    <source>
        <dbReference type="EMBL" id="MCW8108024.1"/>
    </source>
</evidence>
<proteinExistence type="predicted"/>
<comment type="caution">
    <text evidence="1">The sequence shown here is derived from an EMBL/GenBank/DDBJ whole genome shotgun (WGS) entry which is preliminary data.</text>
</comment>
<organism evidence="1 2">
    <name type="scientific">Alteromonas aquimaris</name>
    <dbReference type="NCBI Taxonomy" id="2998417"/>
    <lineage>
        <taxon>Bacteria</taxon>
        <taxon>Pseudomonadati</taxon>
        <taxon>Pseudomonadota</taxon>
        <taxon>Gammaproteobacteria</taxon>
        <taxon>Alteromonadales</taxon>
        <taxon>Alteromonadaceae</taxon>
        <taxon>Alteromonas/Salinimonas group</taxon>
        <taxon>Alteromonas</taxon>
    </lineage>
</organism>
<protein>
    <recommendedName>
        <fullName evidence="3">DUF1579 domain-containing protein</fullName>
    </recommendedName>
</protein>
<dbReference type="RefSeq" id="WP_265616727.1">
    <property type="nucleotide sequence ID" value="NZ_JAPFRD010000006.1"/>
</dbReference>
<gene>
    <name evidence="1" type="ORF">OPS25_05890</name>
</gene>
<dbReference type="Proteomes" id="UP001142810">
    <property type="component" value="Unassembled WGS sequence"/>
</dbReference>
<dbReference type="EMBL" id="JAPFRD010000006">
    <property type="protein sequence ID" value="MCW8108024.1"/>
    <property type="molecule type" value="Genomic_DNA"/>
</dbReference>